<dbReference type="Proteomes" id="UP000823941">
    <property type="component" value="Chromosome 8"/>
</dbReference>
<accession>A0ABQ7QV65</accession>
<reference evidence="3 4" key="1">
    <citation type="submission" date="2021-06" db="EMBL/GenBank/DDBJ databases">
        <title>A haploid diamondback moth (Plutella xylostella L.) genome assembly resolves 31 chromosomes and identifies a diamide resistance mutation.</title>
        <authorList>
            <person name="Ward C.M."/>
            <person name="Perry K.D."/>
            <person name="Baker G."/>
            <person name="Powis K."/>
            <person name="Heckel D.G."/>
            <person name="Baxter S.W."/>
        </authorList>
    </citation>
    <scope>NUCLEOTIDE SEQUENCE [LARGE SCALE GENOMIC DNA]</scope>
    <source>
        <strain evidence="3 4">LV</strain>
        <tissue evidence="3">Single pupa</tissue>
    </source>
</reference>
<evidence type="ECO:0000256" key="1">
    <source>
        <dbReference type="SAM" id="Coils"/>
    </source>
</evidence>
<proteinExistence type="predicted"/>
<gene>
    <name evidence="3" type="ORF">JYU34_006212</name>
</gene>
<keyword evidence="4" id="KW-1185">Reference proteome</keyword>
<sequence length="274" mass="29804">MAKRLETVISEWQKTLDTLVAKVSSLEARIGEQSTIITNQSQLIARLNSVTSEMSLTATRQLTPEQAAPPPAALQRPVRQARLNAGLALSAKKQAKKTLFVSQPRVPTNSSSKLPETSRVATEDNPTSAVQVVAPKLATISSDSEWKIVTHKKTRVQPKSRKIFSGAGKEDLTRPLCGPRACVIRTGFSCAPDRASGPAPPPPSKPDHHRDDISDPASPPAPPPAPRRAFTVTHQNAQSLNNKTKRLEALLLQDLQCDVLAISQRLTNTLYRRV</sequence>
<protein>
    <submittedName>
        <fullName evidence="3">Uncharacterized protein</fullName>
    </submittedName>
</protein>
<evidence type="ECO:0000256" key="2">
    <source>
        <dbReference type="SAM" id="MobiDB-lite"/>
    </source>
</evidence>
<evidence type="ECO:0000313" key="3">
    <source>
        <dbReference type="EMBL" id="KAG7308940.1"/>
    </source>
</evidence>
<feature type="compositionally biased region" description="Polar residues" evidence="2">
    <location>
        <begin position="105"/>
        <end position="115"/>
    </location>
</feature>
<feature type="compositionally biased region" description="Pro residues" evidence="2">
    <location>
        <begin position="217"/>
        <end position="226"/>
    </location>
</feature>
<organism evidence="3 4">
    <name type="scientific">Plutella xylostella</name>
    <name type="common">Diamondback moth</name>
    <name type="synonym">Plutella maculipennis</name>
    <dbReference type="NCBI Taxonomy" id="51655"/>
    <lineage>
        <taxon>Eukaryota</taxon>
        <taxon>Metazoa</taxon>
        <taxon>Ecdysozoa</taxon>
        <taxon>Arthropoda</taxon>
        <taxon>Hexapoda</taxon>
        <taxon>Insecta</taxon>
        <taxon>Pterygota</taxon>
        <taxon>Neoptera</taxon>
        <taxon>Endopterygota</taxon>
        <taxon>Lepidoptera</taxon>
        <taxon>Glossata</taxon>
        <taxon>Ditrysia</taxon>
        <taxon>Yponomeutoidea</taxon>
        <taxon>Plutellidae</taxon>
        <taxon>Plutella</taxon>
    </lineage>
</organism>
<name>A0ABQ7QV65_PLUXY</name>
<feature type="region of interest" description="Disordered" evidence="2">
    <location>
        <begin position="98"/>
        <end position="127"/>
    </location>
</feature>
<feature type="coiled-coil region" evidence="1">
    <location>
        <begin position="2"/>
        <end position="29"/>
    </location>
</feature>
<comment type="caution">
    <text evidence="3">The sequence shown here is derived from an EMBL/GenBank/DDBJ whole genome shotgun (WGS) entry which is preliminary data.</text>
</comment>
<evidence type="ECO:0000313" key="4">
    <source>
        <dbReference type="Proteomes" id="UP000823941"/>
    </source>
</evidence>
<feature type="region of interest" description="Disordered" evidence="2">
    <location>
        <begin position="189"/>
        <end position="228"/>
    </location>
</feature>
<dbReference type="EMBL" id="JAHIBW010000008">
    <property type="protein sequence ID" value="KAG7308940.1"/>
    <property type="molecule type" value="Genomic_DNA"/>
</dbReference>
<keyword evidence="1" id="KW-0175">Coiled coil</keyword>